<dbReference type="InterPro" id="IPR012675">
    <property type="entry name" value="Beta-grasp_dom_sf"/>
</dbReference>
<dbReference type="InterPro" id="IPR003749">
    <property type="entry name" value="ThiS/MoaD-like"/>
</dbReference>
<keyword evidence="2" id="KW-1185">Reference proteome</keyword>
<protein>
    <submittedName>
        <fullName evidence="1">Sulfur carrier protein CysO</fullName>
    </submittedName>
</protein>
<organism evidence="1 2">
    <name type="scientific">Acidithrix ferrooxidans</name>
    <dbReference type="NCBI Taxonomy" id="1280514"/>
    <lineage>
        <taxon>Bacteria</taxon>
        <taxon>Bacillati</taxon>
        <taxon>Actinomycetota</taxon>
        <taxon>Acidimicrobiia</taxon>
        <taxon>Acidimicrobiales</taxon>
        <taxon>Acidimicrobiaceae</taxon>
        <taxon>Acidithrix</taxon>
    </lineage>
</organism>
<dbReference type="SUPFAM" id="SSF54285">
    <property type="entry name" value="MoaD/ThiS"/>
    <property type="match status" value="1"/>
</dbReference>
<reference evidence="1 2" key="1">
    <citation type="submission" date="2015-01" db="EMBL/GenBank/DDBJ databases">
        <title>Draft genome of the acidophilic iron oxidizer Acidithrix ferrooxidans strain Py-F3.</title>
        <authorList>
            <person name="Poehlein A."/>
            <person name="Eisen S."/>
            <person name="Schloemann M."/>
            <person name="Johnson B.D."/>
            <person name="Daniel R."/>
            <person name="Muehling M."/>
        </authorList>
    </citation>
    <scope>NUCLEOTIDE SEQUENCE [LARGE SCALE GENOMIC DNA]</scope>
    <source>
        <strain evidence="1 2">Py-F3</strain>
    </source>
</reference>
<dbReference type="RefSeq" id="WP_052604860.1">
    <property type="nucleotide sequence ID" value="NZ_JXYS01000026.1"/>
</dbReference>
<dbReference type="InterPro" id="IPR016155">
    <property type="entry name" value="Mopterin_synth/thiamin_S_b"/>
</dbReference>
<dbReference type="Pfam" id="PF02597">
    <property type="entry name" value="ThiS"/>
    <property type="match status" value="1"/>
</dbReference>
<dbReference type="AlphaFoldDB" id="A0A0D8HJS7"/>
<dbReference type="OrthoDB" id="9156098at2"/>
<evidence type="ECO:0000313" key="1">
    <source>
        <dbReference type="EMBL" id="KJF17987.1"/>
    </source>
</evidence>
<dbReference type="Proteomes" id="UP000032360">
    <property type="component" value="Unassembled WGS sequence"/>
</dbReference>
<accession>A0A0D8HJS7</accession>
<dbReference type="PANTHER" id="PTHR38031">
    <property type="entry name" value="SULFUR CARRIER PROTEIN SLR0821-RELATED"/>
    <property type="match status" value="1"/>
</dbReference>
<dbReference type="EMBL" id="JXYS01000026">
    <property type="protein sequence ID" value="KJF17987.1"/>
    <property type="molecule type" value="Genomic_DNA"/>
</dbReference>
<dbReference type="STRING" id="1280514.AXFE_10840"/>
<dbReference type="InterPro" id="IPR052045">
    <property type="entry name" value="Sulfur_Carrier/Prot_Modifier"/>
</dbReference>
<gene>
    <name evidence="1" type="primary">cysO</name>
    <name evidence="1" type="ORF">AXFE_10840</name>
</gene>
<dbReference type="PANTHER" id="PTHR38031:SF1">
    <property type="entry name" value="SULFUR CARRIER PROTEIN CYSO"/>
    <property type="match status" value="1"/>
</dbReference>
<dbReference type="Gene3D" id="3.10.20.30">
    <property type="match status" value="1"/>
</dbReference>
<name>A0A0D8HJS7_9ACTN</name>
<comment type="caution">
    <text evidence="1">The sequence shown here is derived from an EMBL/GenBank/DDBJ whole genome shotgun (WGS) entry which is preliminary data.</text>
</comment>
<proteinExistence type="predicted"/>
<evidence type="ECO:0000313" key="2">
    <source>
        <dbReference type="Proteomes" id="UP000032360"/>
    </source>
</evidence>
<sequence length="93" mass="9865">MAITVRVPTQLRSLTNGVSEVTVNGENVGEALADLGDQFPGLSDRIFDDSGAIRRFVNIFLADEDVRFLDGPQTKVSDSQVISIVPAVAGGAF</sequence>